<feature type="region of interest" description="Disordered" evidence="1">
    <location>
        <begin position="1"/>
        <end position="21"/>
    </location>
</feature>
<dbReference type="Proteomes" id="UP001143304">
    <property type="component" value="Unassembled WGS sequence"/>
</dbReference>
<evidence type="ECO:0000313" key="2">
    <source>
        <dbReference type="EMBL" id="MCX2977769.1"/>
    </source>
</evidence>
<gene>
    <name evidence="2" type="ORF">EYC82_10435</name>
</gene>
<reference evidence="2" key="1">
    <citation type="submission" date="2019-02" db="EMBL/GenBank/DDBJ databases">
        <authorList>
            <person name="Li S.-H."/>
        </authorList>
    </citation>
    <scope>NUCLEOTIDE SEQUENCE</scope>
    <source>
        <strain evidence="2">IMCC11814</strain>
    </source>
</reference>
<proteinExistence type="predicted"/>
<sequence>MSGKLIAGARKSTPAGKTKAPEEYAREYVERADSSLPLSLGFSARLNMLWDLANVAPPQAEGRVISLLGINSDWRETDVRQWLQKDVLPSRLDLHNMVKFLVAQLGEGQDLKRWEAFLVYGSPIVSSPVNQALYREDQTRREIASTIFAQITDEYGIPPTAYDADQVFQRCLTLMQKFNIYELRDFQAGHLEPFKSFMFPE</sequence>
<accession>A0ABT3T664</accession>
<evidence type="ECO:0000256" key="1">
    <source>
        <dbReference type="SAM" id="MobiDB-lite"/>
    </source>
</evidence>
<organism evidence="2 3">
    <name type="scientific">Candidatus Marimicrobium litorale</name>
    <dbReference type="NCBI Taxonomy" id="2518991"/>
    <lineage>
        <taxon>Bacteria</taxon>
        <taxon>Pseudomonadati</taxon>
        <taxon>Pseudomonadota</taxon>
        <taxon>Gammaproteobacteria</taxon>
        <taxon>Cellvibrionales</taxon>
        <taxon>Halieaceae</taxon>
        <taxon>Marimicrobium</taxon>
    </lineage>
</organism>
<dbReference type="EMBL" id="SHNO01000001">
    <property type="protein sequence ID" value="MCX2977769.1"/>
    <property type="molecule type" value="Genomic_DNA"/>
</dbReference>
<dbReference type="RefSeq" id="WP_279249476.1">
    <property type="nucleotide sequence ID" value="NZ_SHNO01000001.1"/>
</dbReference>
<evidence type="ECO:0000313" key="3">
    <source>
        <dbReference type="Proteomes" id="UP001143304"/>
    </source>
</evidence>
<name>A0ABT3T664_9GAMM</name>
<keyword evidence="3" id="KW-1185">Reference proteome</keyword>
<comment type="caution">
    <text evidence="2">The sequence shown here is derived from an EMBL/GenBank/DDBJ whole genome shotgun (WGS) entry which is preliminary data.</text>
</comment>
<protein>
    <submittedName>
        <fullName evidence="2">Uncharacterized protein</fullName>
    </submittedName>
</protein>